<proteinExistence type="predicted"/>
<dbReference type="EMBL" id="JBHRTA010000059">
    <property type="protein sequence ID" value="MFC3199688.1"/>
    <property type="molecule type" value="Genomic_DNA"/>
</dbReference>
<organism evidence="2 3">
    <name type="scientific">Parapedobacter deserti</name>
    <dbReference type="NCBI Taxonomy" id="1912957"/>
    <lineage>
        <taxon>Bacteria</taxon>
        <taxon>Pseudomonadati</taxon>
        <taxon>Bacteroidota</taxon>
        <taxon>Sphingobacteriia</taxon>
        <taxon>Sphingobacteriales</taxon>
        <taxon>Sphingobacteriaceae</taxon>
        <taxon>Parapedobacter</taxon>
    </lineage>
</organism>
<evidence type="ECO:0000313" key="3">
    <source>
        <dbReference type="Proteomes" id="UP001595526"/>
    </source>
</evidence>
<accession>A0ABV7JTS8</accession>
<dbReference type="Proteomes" id="UP001595526">
    <property type="component" value="Unassembled WGS sequence"/>
</dbReference>
<comment type="caution">
    <text evidence="2">The sequence shown here is derived from an EMBL/GenBank/DDBJ whole genome shotgun (WGS) entry which is preliminary data.</text>
</comment>
<evidence type="ECO:0000313" key="2">
    <source>
        <dbReference type="EMBL" id="MFC3199688.1"/>
    </source>
</evidence>
<name>A0ABV7JTS8_9SPHI</name>
<sequence length="82" mass="9235">MTMLVENDKVDGQFEAEVKDAAVVSKTATKHDTRARRRGAEDRNESGAVEGRIPKWYNGLLRPSCDGMIWTWTLALVVVSWL</sequence>
<protein>
    <submittedName>
        <fullName evidence="2">Uncharacterized protein</fullName>
    </submittedName>
</protein>
<evidence type="ECO:0000256" key="1">
    <source>
        <dbReference type="SAM" id="MobiDB-lite"/>
    </source>
</evidence>
<gene>
    <name evidence="2" type="ORF">ACFOET_18870</name>
</gene>
<dbReference type="RefSeq" id="WP_379025551.1">
    <property type="nucleotide sequence ID" value="NZ_JBHRTA010000059.1"/>
</dbReference>
<feature type="region of interest" description="Disordered" evidence="1">
    <location>
        <begin position="25"/>
        <end position="46"/>
    </location>
</feature>
<reference evidence="3" key="1">
    <citation type="journal article" date="2019" name="Int. J. Syst. Evol. Microbiol.">
        <title>The Global Catalogue of Microorganisms (GCM) 10K type strain sequencing project: providing services to taxonomists for standard genome sequencing and annotation.</title>
        <authorList>
            <consortium name="The Broad Institute Genomics Platform"/>
            <consortium name="The Broad Institute Genome Sequencing Center for Infectious Disease"/>
            <person name="Wu L."/>
            <person name="Ma J."/>
        </authorList>
    </citation>
    <scope>NUCLEOTIDE SEQUENCE [LARGE SCALE GENOMIC DNA]</scope>
    <source>
        <strain evidence="3">KCTC 52416</strain>
    </source>
</reference>
<keyword evidence="3" id="KW-1185">Reference proteome</keyword>